<dbReference type="CDD" id="cd00590">
    <property type="entry name" value="RRM_SF"/>
    <property type="match status" value="1"/>
</dbReference>
<keyword evidence="5" id="KW-1185">Reference proteome</keyword>
<organism evidence="4 5">
    <name type="scientific">Lupinus luteus</name>
    <name type="common">European yellow lupine</name>
    <dbReference type="NCBI Taxonomy" id="3873"/>
    <lineage>
        <taxon>Eukaryota</taxon>
        <taxon>Viridiplantae</taxon>
        <taxon>Streptophyta</taxon>
        <taxon>Embryophyta</taxon>
        <taxon>Tracheophyta</taxon>
        <taxon>Spermatophyta</taxon>
        <taxon>Magnoliopsida</taxon>
        <taxon>eudicotyledons</taxon>
        <taxon>Gunneridae</taxon>
        <taxon>Pentapetalae</taxon>
        <taxon>rosids</taxon>
        <taxon>fabids</taxon>
        <taxon>Fabales</taxon>
        <taxon>Fabaceae</taxon>
        <taxon>Papilionoideae</taxon>
        <taxon>50 kb inversion clade</taxon>
        <taxon>genistoids sensu lato</taxon>
        <taxon>core genistoids</taxon>
        <taxon>Genisteae</taxon>
        <taxon>Lupinus</taxon>
    </lineage>
</organism>
<evidence type="ECO:0000259" key="3">
    <source>
        <dbReference type="PROSITE" id="PS50102"/>
    </source>
</evidence>
<feature type="compositionally biased region" description="Basic residues" evidence="2">
    <location>
        <begin position="8"/>
        <end position="29"/>
    </location>
</feature>
<evidence type="ECO:0000313" key="4">
    <source>
        <dbReference type="EMBL" id="CAL0324585.1"/>
    </source>
</evidence>
<reference evidence="4 5" key="1">
    <citation type="submission" date="2024-03" db="EMBL/GenBank/DDBJ databases">
        <authorList>
            <person name="Martinez-Hernandez J."/>
        </authorList>
    </citation>
    <scope>NUCLEOTIDE SEQUENCE [LARGE SCALE GENOMIC DNA]</scope>
</reference>
<dbReference type="SUPFAM" id="SSF54928">
    <property type="entry name" value="RNA-binding domain, RBD"/>
    <property type="match status" value="1"/>
</dbReference>
<dbReference type="InterPro" id="IPR012677">
    <property type="entry name" value="Nucleotide-bd_a/b_plait_sf"/>
</dbReference>
<feature type="region of interest" description="Disordered" evidence="2">
    <location>
        <begin position="91"/>
        <end position="119"/>
    </location>
</feature>
<dbReference type="EMBL" id="CAXHTB010000018">
    <property type="protein sequence ID" value="CAL0324585.1"/>
    <property type="molecule type" value="Genomic_DNA"/>
</dbReference>
<evidence type="ECO:0000256" key="2">
    <source>
        <dbReference type="SAM" id="MobiDB-lite"/>
    </source>
</evidence>
<proteinExistence type="predicted"/>
<protein>
    <recommendedName>
        <fullName evidence="3">RRM domain-containing protein</fullName>
    </recommendedName>
</protein>
<evidence type="ECO:0000256" key="1">
    <source>
        <dbReference type="PROSITE-ProRule" id="PRU00176"/>
    </source>
</evidence>
<feature type="compositionally biased region" description="Low complexity" evidence="2">
    <location>
        <begin position="92"/>
        <end position="109"/>
    </location>
</feature>
<dbReference type="InterPro" id="IPR035979">
    <property type="entry name" value="RBD_domain_sf"/>
</dbReference>
<keyword evidence="1" id="KW-0694">RNA-binding</keyword>
<sequence>MREFRRASPSKRVGRPHAKLLRDFRRGRRSVSTPRRVFRPHTLPERDNRRVFRSASPLRRVSRHLDDILRGSRKDFKRVSYASNAPALKSKFSSVGVPSTPPSSFSGVPRPLRGKSDSGHPNGSFSSFYVTNFPEEFGVADLWKLFQKEGRVRDVFIPLKRNSFGKRFAFIRFDKVLNEWEFAQRLDNLRIGN</sequence>
<comment type="caution">
    <text evidence="4">The sequence shown here is derived from an EMBL/GenBank/DDBJ whole genome shotgun (WGS) entry which is preliminary data.</text>
</comment>
<name>A0AAV1XU72_LUPLU</name>
<dbReference type="AlphaFoldDB" id="A0AAV1XU72"/>
<dbReference type="GO" id="GO:0003723">
    <property type="term" value="F:RNA binding"/>
    <property type="evidence" value="ECO:0007669"/>
    <property type="project" value="UniProtKB-UniRule"/>
</dbReference>
<gene>
    <name evidence="4" type="ORF">LLUT_LOCUS25645</name>
</gene>
<accession>A0AAV1XU72</accession>
<feature type="domain" description="RRM" evidence="3">
    <location>
        <begin position="126"/>
        <end position="193"/>
    </location>
</feature>
<feature type="region of interest" description="Disordered" evidence="2">
    <location>
        <begin position="1"/>
        <end position="43"/>
    </location>
</feature>
<dbReference type="Gene3D" id="3.30.70.330">
    <property type="match status" value="1"/>
</dbReference>
<dbReference type="InterPro" id="IPR000504">
    <property type="entry name" value="RRM_dom"/>
</dbReference>
<dbReference type="Pfam" id="PF00076">
    <property type="entry name" value="RRM_1"/>
    <property type="match status" value="1"/>
</dbReference>
<evidence type="ECO:0000313" key="5">
    <source>
        <dbReference type="Proteomes" id="UP001497480"/>
    </source>
</evidence>
<dbReference type="PROSITE" id="PS50102">
    <property type="entry name" value="RRM"/>
    <property type="match status" value="1"/>
</dbReference>
<dbReference type="Proteomes" id="UP001497480">
    <property type="component" value="Unassembled WGS sequence"/>
</dbReference>